<dbReference type="PRINTS" id="PR00420">
    <property type="entry name" value="RNGMNOXGNASE"/>
</dbReference>
<keyword evidence="2" id="KW-0479">Metal-binding</keyword>
<evidence type="ECO:0000256" key="3">
    <source>
        <dbReference type="ARBA" id="ARBA00023002"/>
    </source>
</evidence>
<dbReference type="GO" id="GO:0046872">
    <property type="term" value="F:metal ion binding"/>
    <property type="evidence" value="ECO:0007669"/>
    <property type="project" value="UniProtKB-KW"/>
</dbReference>
<dbReference type="GO" id="GO:0051539">
    <property type="term" value="F:4 iron, 4 sulfur cluster binding"/>
    <property type="evidence" value="ECO:0007669"/>
    <property type="project" value="UniProtKB-KW"/>
</dbReference>
<dbReference type="OrthoDB" id="9777740at2"/>
<keyword evidence="5" id="KW-0411">Iron-sulfur</keyword>
<dbReference type="RefSeq" id="WP_149678135.1">
    <property type="nucleotide sequence ID" value="NZ_FQZP01000009.1"/>
</dbReference>
<dbReference type="PANTHER" id="PTHR43498:SF1">
    <property type="entry name" value="COB--COM HETERODISULFIDE REDUCTASE IRON-SULFUR SUBUNIT A"/>
    <property type="match status" value="1"/>
</dbReference>
<accession>A0A1M6DX06</accession>
<dbReference type="GO" id="GO:0016491">
    <property type="term" value="F:oxidoreductase activity"/>
    <property type="evidence" value="ECO:0007669"/>
    <property type="project" value="UniProtKB-KW"/>
</dbReference>
<dbReference type="InterPro" id="IPR036188">
    <property type="entry name" value="FAD/NAD-bd_sf"/>
</dbReference>
<keyword evidence="7" id="KW-1185">Reference proteome</keyword>
<sequence length="457" mass="49925">MSTVQFSKELPAYRDVDVLVVGAGPAGIGAAVCAARNGARTFVFDSMGCVGGMATNGLVGPFMTVYDAKSEKQIIKGIFEEMVQRMIRIGGAIHPDEVRSKTSRAGFYLIGHDHVGPFDHEAFKLVATEMIQEAGAELLLHTQFVDVLREDDRITGVIIANKDGMSVIRAKIIIDCTGDADVAARAGVNFELGRVEDGNMQPATLFFRVCNVDTERLAAHIKEHEHEIRPFYGPFSWLIREKQAEWGDVPRAEVCLFESPEPGEYRLNVTRILDVDGTRAEDLTRAELEGLRQVHKVFSFLKKYAVGFENAKFMGTAATIGIRETRHIEGLYRLTADDVINCRVPENTIAVMATNMDTHNKSDPGGTYYTLEKGPYFGVPYPCLVPKGISNLLVAGRAISADAMAGSAIRMIPCCLVFGQAAGTAAALAVRDDKTPAEVDVTMLREKLKEQGAYLGE</sequence>
<reference evidence="6 7" key="1">
    <citation type="submission" date="2016-11" db="EMBL/GenBank/DDBJ databases">
        <authorList>
            <person name="Varghese N."/>
            <person name="Submissions S."/>
        </authorList>
    </citation>
    <scope>NUCLEOTIDE SEQUENCE [LARGE SCALE GENOMIC DNA]</scope>
    <source>
        <strain evidence="6 7">DSM 19027</strain>
    </source>
</reference>
<gene>
    <name evidence="6" type="ORF">SAMN05444373_100926</name>
</gene>
<dbReference type="EMBL" id="FQZP01000009">
    <property type="protein sequence ID" value="SHI77732.1"/>
    <property type="molecule type" value="Genomic_DNA"/>
</dbReference>
<evidence type="ECO:0000256" key="5">
    <source>
        <dbReference type="ARBA" id="ARBA00023014"/>
    </source>
</evidence>
<dbReference type="Proteomes" id="UP000324781">
    <property type="component" value="Unassembled WGS sequence"/>
</dbReference>
<name>A0A1M6DX06_9FIRM</name>
<dbReference type="InterPro" id="IPR039650">
    <property type="entry name" value="HdrA-like"/>
</dbReference>
<evidence type="ECO:0000313" key="7">
    <source>
        <dbReference type="Proteomes" id="UP000324781"/>
    </source>
</evidence>
<evidence type="ECO:0000313" key="6">
    <source>
        <dbReference type="EMBL" id="SHI77732.1"/>
    </source>
</evidence>
<evidence type="ECO:0000256" key="1">
    <source>
        <dbReference type="ARBA" id="ARBA00022485"/>
    </source>
</evidence>
<proteinExistence type="predicted"/>
<organism evidence="6 7">
    <name type="scientific">Thermoclostridium caenicola</name>
    <dbReference type="NCBI Taxonomy" id="659425"/>
    <lineage>
        <taxon>Bacteria</taxon>
        <taxon>Bacillati</taxon>
        <taxon>Bacillota</taxon>
        <taxon>Clostridia</taxon>
        <taxon>Eubacteriales</taxon>
        <taxon>Oscillospiraceae</taxon>
        <taxon>Thermoclostridium</taxon>
    </lineage>
</organism>
<keyword evidence="1" id="KW-0004">4Fe-4S</keyword>
<dbReference type="AlphaFoldDB" id="A0A1M6DX06"/>
<keyword evidence="3" id="KW-0560">Oxidoreductase</keyword>
<keyword evidence="4" id="KW-0408">Iron</keyword>
<evidence type="ECO:0000256" key="4">
    <source>
        <dbReference type="ARBA" id="ARBA00023004"/>
    </source>
</evidence>
<dbReference type="PANTHER" id="PTHR43498">
    <property type="entry name" value="FERREDOXIN:COB-COM HETERODISULFIDE REDUCTASE SUBUNIT A"/>
    <property type="match status" value="1"/>
</dbReference>
<dbReference type="Gene3D" id="3.50.50.60">
    <property type="entry name" value="FAD/NAD(P)-binding domain"/>
    <property type="match status" value="1"/>
</dbReference>
<dbReference type="Pfam" id="PF12831">
    <property type="entry name" value="FAD_oxidored"/>
    <property type="match status" value="1"/>
</dbReference>
<evidence type="ECO:0000256" key="2">
    <source>
        <dbReference type="ARBA" id="ARBA00022723"/>
    </source>
</evidence>
<protein>
    <submittedName>
        <fullName evidence="6">FAD dependent oxidoreductase</fullName>
    </submittedName>
</protein>
<dbReference type="SUPFAM" id="SSF51905">
    <property type="entry name" value="FAD/NAD(P)-binding domain"/>
    <property type="match status" value="1"/>
</dbReference>